<evidence type="ECO:0000259" key="1">
    <source>
        <dbReference type="Pfam" id="PF14111"/>
    </source>
</evidence>
<accession>A0A6P9EY32</accession>
<evidence type="ECO:0000313" key="3">
    <source>
        <dbReference type="RefSeq" id="XP_035548678.1"/>
    </source>
</evidence>
<dbReference type="OrthoDB" id="1112773at2759"/>
<protein>
    <submittedName>
        <fullName evidence="3">Uncharacterized protein LOC118349193</fullName>
    </submittedName>
</protein>
<reference evidence="3" key="1">
    <citation type="submission" date="2025-08" db="UniProtKB">
        <authorList>
            <consortium name="RefSeq"/>
        </authorList>
    </citation>
    <scope>IDENTIFICATION</scope>
    <source>
        <tissue evidence="3">Leaves</tissue>
    </source>
</reference>
<feature type="domain" description="DUF4283" evidence="1">
    <location>
        <begin position="60"/>
        <end position="140"/>
    </location>
</feature>
<organism evidence="2 3">
    <name type="scientific">Juglans regia</name>
    <name type="common">English walnut</name>
    <dbReference type="NCBI Taxonomy" id="51240"/>
    <lineage>
        <taxon>Eukaryota</taxon>
        <taxon>Viridiplantae</taxon>
        <taxon>Streptophyta</taxon>
        <taxon>Embryophyta</taxon>
        <taxon>Tracheophyta</taxon>
        <taxon>Spermatophyta</taxon>
        <taxon>Magnoliopsida</taxon>
        <taxon>eudicotyledons</taxon>
        <taxon>Gunneridae</taxon>
        <taxon>Pentapetalae</taxon>
        <taxon>rosids</taxon>
        <taxon>fabids</taxon>
        <taxon>Fagales</taxon>
        <taxon>Juglandaceae</taxon>
        <taxon>Juglans</taxon>
    </lineage>
</organism>
<sequence length="303" mass="34461">MAAVDGQPSLAGPPRSFSDFFSTAPQPLPEVLVPFRQPKYLEGEVFFSFSSEEILKTSEPFRFSMVVKFLRQRPSLDSIRAFIRSRWGLSSIPVVSAMQRPRNIFIRMTNESDLRKALSRESCDIDGVPYRSFSWSPEFDEDLEPPFVPAWVFLPGLPPNFYHASVLEMLTAPIGKFIRRDNPTTCATRTDGARVCLEIDASKELIHHFWIGLPGMPSSRRQEIIYETLPAYCLKCRCQGHNQKTCRYGRDPNHKEKGGKIWVKKPEQLKAKGEHIASDVPNAVFASNSAGKKKFQFRLMAWG</sequence>
<name>A0A6P9EY32_JUGRE</name>
<dbReference type="InParanoid" id="A0A6P9EY32"/>
<dbReference type="Pfam" id="PF14111">
    <property type="entry name" value="DUF4283"/>
    <property type="match status" value="1"/>
</dbReference>
<dbReference type="PANTHER" id="PTHR31286:SF99">
    <property type="entry name" value="DUF4283 DOMAIN-CONTAINING PROTEIN"/>
    <property type="match status" value="1"/>
</dbReference>
<proteinExistence type="predicted"/>
<dbReference type="PANTHER" id="PTHR31286">
    <property type="entry name" value="GLYCINE-RICH CELL WALL STRUCTURAL PROTEIN 1.8-LIKE"/>
    <property type="match status" value="1"/>
</dbReference>
<dbReference type="InterPro" id="IPR040256">
    <property type="entry name" value="At4g02000-like"/>
</dbReference>
<dbReference type="AlphaFoldDB" id="A0A6P9EY32"/>
<keyword evidence="2" id="KW-1185">Reference proteome</keyword>
<dbReference type="GeneID" id="118349193"/>
<evidence type="ECO:0000313" key="2">
    <source>
        <dbReference type="Proteomes" id="UP000235220"/>
    </source>
</evidence>
<dbReference type="RefSeq" id="XP_035548678.1">
    <property type="nucleotide sequence ID" value="XM_035692785.1"/>
</dbReference>
<dbReference type="Proteomes" id="UP000235220">
    <property type="component" value="Chromosome 8"/>
</dbReference>
<dbReference type="KEGG" id="jre:118349193"/>
<dbReference type="InterPro" id="IPR025558">
    <property type="entry name" value="DUF4283"/>
</dbReference>
<gene>
    <name evidence="3" type="primary">LOC118349193</name>
</gene>